<dbReference type="InterPro" id="IPR050250">
    <property type="entry name" value="Macrolide_Exporter_MacB"/>
</dbReference>
<dbReference type="EMBL" id="JAUUCC010000082">
    <property type="protein sequence ID" value="MEE2053779.1"/>
    <property type="molecule type" value="Genomic_DNA"/>
</dbReference>
<comment type="similarity">
    <text evidence="6">Belongs to the ABC-4 integral membrane protein family.</text>
</comment>
<comment type="subcellular location">
    <subcellularLocation>
        <location evidence="1">Cell membrane</location>
        <topology evidence="1">Multi-pass membrane protein</topology>
    </subcellularLocation>
</comment>
<evidence type="ECO:0000256" key="2">
    <source>
        <dbReference type="ARBA" id="ARBA00022475"/>
    </source>
</evidence>
<dbReference type="PANTHER" id="PTHR30572">
    <property type="entry name" value="MEMBRANE COMPONENT OF TRANSPORTER-RELATED"/>
    <property type="match status" value="1"/>
</dbReference>
<evidence type="ECO:0000256" key="3">
    <source>
        <dbReference type="ARBA" id="ARBA00022692"/>
    </source>
</evidence>
<keyword evidence="3 7" id="KW-0812">Transmembrane</keyword>
<feature type="domain" description="MacB-like periplasmic core" evidence="9">
    <location>
        <begin position="23"/>
        <end position="185"/>
    </location>
</feature>
<dbReference type="Pfam" id="PF12704">
    <property type="entry name" value="MacB_PCD"/>
    <property type="match status" value="1"/>
</dbReference>
<evidence type="ECO:0000313" key="11">
    <source>
        <dbReference type="Proteomes" id="UP001348641"/>
    </source>
</evidence>
<keyword evidence="2" id="KW-1003">Cell membrane</keyword>
<name>A0ABU7KWX3_9ACTN</name>
<keyword evidence="5 7" id="KW-0472">Membrane</keyword>
<dbReference type="Proteomes" id="UP001348641">
    <property type="component" value="Unassembled WGS sequence"/>
</dbReference>
<proteinExistence type="inferred from homology"/>
<sequence length="421" mass="44285">MLRSLIAGIVLAFAGSRANVARTILSCTGIVVGVGALVLVVSASDFGQRFATAYSEANAGRPATLEVSVFEETITDRAAFEEDLVRAGGRDVSLYQSPVEPPAIRSGDTVVTEASFTGVDPSLGDIRRMNMLEGRWFTDADTGSLAPVMIVNEELAAAIGDLAQVQVGTDHWMDVRVIGVLESSALDSGWYSAYILRSPASEELIFGSGSSDDEEEESEAEAMYAMGVPTTYQVRIDPEDPAADDPWGEVFTERLGSASWRWGVENRESLSSYRSDYAEMTNEAIAYLSLALMGIAAVTLTTGLLGVLNVGLVTVRERRRELATYRALGASRFTLFVAVVMESVVVSLVAGIIAIAGCWAVLAVGGAVLGSFVQLPDDIPLNIPPAGVLVGLGSAALVGLLAGIIPAMRALGASVVAGLRE</sequence>
<accession>A0ABU7KWX3</accession>
<protein>
    <submittedName>
        <fullName evidence="10">ABC transporter permease</fullName>
    </submittedName>
</protein>
<evidence type="ECO:0000259" key="9">
    <source>
        <dbReference type="Pfam" id="PF12704"/>
    </source>
</evidence>
<gene>
    <name evidence="10" type="ORF">Q8A49_25080</name>
</gene>
<evidence type="ECO:0000256" key="6">
    <source>
        <dbReference type="ARBA" id="ARBA00038076"/>
    </source>
</evidence>
<dbReference type="RefSeq" id="WP_330160704.1">
    <property type="nucleotide sequence ID" value="NZ_BAAAJA010000001.1"/>
</dbReference>
<evidence type="ECO:0000256" key="5">
    <source>
        <dbReference type="ARBA" id="ARBA00023136"/>
    </source>
</evidence>
<keyword evidence="4 7" id="KW-1133">Transmembrane helix</keyword>
<evidence type="ECO:0000259" key="8">
    <source>
        <dbReference type="Pfam" id="PF02687"/>
    </source>
</evidence>
<evidence type="ECO:0000313" key="10">
    <source>
        <dbReference type="EMBL" id="MEE2053779.1"/>
    </source>
</evidence>
<evidence type="ECO:0000256" key="1">
    <source>
        <dbReference type="ARBA" id="ARBA00004651"/>
    </source>
</evidence>
<feature type="transmembrane region" description="Helical" evidence="7">
    <location>
        <begin position="382"/>
        <end position="405"/>
    </location>
</feature>
<dbReference type="PANTHER" id="PTHR30572:SF4">
    <property type="entry name" value="ABC TRANSPORTER PERMEASE YTRF"/>
    <property type="match status" value="1"/>
</dbReference>
<feature type="transmembrane region" description="Helical" evidence="7">
    <location>
        <begin position="284"/>
        <end position="312"/>
    </location>
</feature>
<dbReference type="InterPro" id="IPR025857">
    <property type="entry name" value="MacB_PCD"/>
</dbReference>
<evidence type="ECO:0000256" key="7">
    <source>
        <dbReference type="SAM" id="Phobius"/>
    </source>
</evidence>
<comment type="caution">
    <text evidence="10">The sequence shown here is derived from an EMBL/GenBank/DDBJ whole genome shotgun (WGS) entry which is preliminary data.</text>
</comment>
<feature type="domain" description="ABC3 transporter permease C-terminal" evidence="8">
    <location>
        <begin position="295"/>
        <end position="413"/>
    </location>
</feature>
<reference evidence="10 11" key="1">
    <citation type="submission" date="2023-07" db="EMBL/GenBank/DDBJ databases">
        <authorList>
            <person name="Girao M."/>
            <person name="Carvalho M.F."/>
        </authorList>
    </citation>
    <scope>NUCLEOTIDE SEQUENCE [LARGE SCALE GENOMIC DNA]</scope>
    <source>
        <strain evidence="10 11">66/93</strain>
    </source>
</reference>
<feature type="transmembrane region" description="Helical" evidence="7">
    <location>
        <begin position="333"/>
        <end position="362"/>
    </location>
</feature>
<dbReference type="Pfam" id="PF02687">
    <property type="entry name" value="FtsX"/>
    <property type="match status" value="1"/>
</dbReference>
<dbReference type="InterPro" id="IPR003838">
    <property type="entry name" value="ABC3_permease_C"/>
</dbReference>
<evidence type="ECO:0000256" key="4">
    <source>
        <dbReference type="ARBA" id="ARBA00022989"/>
    </source>
</evidence>
<organism evidence="10 11">
    <name type="scientific">Nocardiopsis tropica</name>
    <dbReference type="NCBI Taxonomy" id="109330"/>
    <lineage>
        <taxon>Bacteria</taxon>
        <taxon>Bacillati</taxon>
        <taxon>Actinomycetota</taxon>
        <taxon>Actinomycetes</taxon>
        <taxon>Streptosporangiales</taxon>
        <taxon>Nocardiopsidaceae</taxon>
        <taxon>Nocardiopsis</taxon>
    </lineage>
</organism>